<dbReference type="Gramene" id="AET7Gv20024200.1">
    <property type="protein sequence ID" value="AET7Gv20024200.1"/>
    <property type="gene ID" value="AET7Gv20024200"/>
</dbReference>
<reference evidence="2" key="3">
    <citation type="journal article" date="2017" name="Nature">
        <title>Genome sequence of the progenitor of the wheat D genome Aegilops tauschii.</title>
        <authorList>
            <person name="Luo M.C."/>
            <person name="Gu Y.Q."/>
            <person name="Puiu D."/>
            <person name="Wang H."/>
            <person name="Twardziok S.O."/>
            <person name="Deal K.R."/>
            <person name="Huo N."/>
            <person name="Zhu T."/>
            <person name="Wang L."/>
            <person name="Wang Y."/>
            <person name="McGuire P.E."/>
            <person name="Liu S."/>
            <person name="Long H."/>
            <person name="Ramasamy R.K."/>
            <person name="Rodriguez J.C."/>
            <person name="Van S.L."/>
            <person name="Yuan L."/>
            <person name="Wang Z."/>
            <person name="Xia Z."/>
            <person name="Xiao L."/>
            <person name="Anderson O.D."/>
            <person name="Ouyang S."/>
            <person name="Liang Y."/>
            <person name="Zimin A.V."/>
            <person name="Pertea G."/>
            <person name="Qi P."/>
            <person name="Bennetzen J.L."/>
            <person name="Dai X."/>
            <person name="Dawson M.W."/>
            <person name="Muller H.G."/>
            <person name="Kugler K."/>
            <person name="Rivarola-Duarte L."/>
            <person name="Spannagl M."/>
            <person name="Mayer K.F.X."/>
            <person name="Lu F.H."/>
            <person name="Bevan M.W."/>
            <person name="Leroy P."/>
            <person name="Li P."/>
            <person name="You F.M."/>
            <person name="Sun Q."/>
            <person name="Liu Z."/>
            <person name="Lyons E."/>
            <person name="Wicker T."/>
            <person name="Salzberg S.L."/>
            <person name="Devos K.M."/>
            <person name="Dvorak J."/>
        </authorList>
    </citation>
    <scope>NUCLEOTIDE SEQUENCE [LARGE SCALE GENOMIC DNA]</scope>
    <source>
        <strain evidence="2">cv. AL8/78</strain>
    </source>
</reference>
<sequence>MASVKSTRAAAAMVLVAALALALTLAEASSCPQGDFPGDFCVGEIGGGMPYPPIIQICCGILSEDSMGCLCEIRDKFAERFPVEIFDAFCPTSCGTSTAHESD</sequence>
<protein>
    <recommendedName>
        <fullName evidence="4">Bifunctional inhibitor/plant lipid transfer protein/seed storage helical domain-containing protein</fullName>
    </recommendedName>
</protein>
<dbReference type="AlphaFoldDB" id="A0A453QBD3"/>
<accession>A0A453QBD3</accession>
<reference evidence="2" key="4">
    <citation type="submission" date="2019-03" db="UniProtKB">
        <authorList>
            <consortium name="EnsemblPlants"/>
        </authorList>
    </citation>
    <scope>IDENTIFICATION</scope>
</reference>
<proteinExistence type="predicted"/>
<dbReference type="Proteomes" id="UP000015105">
    <property type="component" value="Chromosome 7D"/>
</dbReference>
<evidence type="ECO:0000313" key="2">
    <source>
        <dbReference type="EnsemblPlants" id="AET7Gv20024200.1"/>
    </source>
</evidence>
<dbReference type="EnsemblPlants" id="AET7Gv20024200.1">
    <property type="protein sequence ID" value="AET7Gv20024200.1"/>
    <property type="gene ID" value="AET7Gv20024200"/>
</dbReference>
<evidence type="ECO:0000313" key="3">
    <source>
        <dbReference type="Proteomes" id="UP000015105"/>
    </source>
</evidence>
<keyword evidence="3" id="KW-1185">Reference proteome</keyword>
<evidence type="ECO:0000256" key="1">
    <source>
        <dbReference type="SAM" id="SignalP"/>
    </source>
</evidence>
<reference evidence="3" key="2">
    <citation type="journal article" date="2017" name="Nat. Plants">
        <title>The Aegilops tauschii genome reveals multiple impacts of transposons.</title>
        <authorList>
            <person name="Zhao G."/>
            <person name="Zou C."/>
            <person name="Li K."/>
            <person name="Wang K."/>
            <person name="Li T."/>
            <person name="Gao L."/>
            <person name="Zhang X."/>
            <person name="Wang H."/>
            <person name="Yang Z."/>
            <person name="Liu X."/>
            <person name="Jiang W."/>
            <person name="Mao L."/>
            <person name="Kong X."/>
            <person name="Jiao Y."/>
            <person name="Jia J."/>
        </authorList>
    </citation>
    <scope>NUCLEOTIDE SEQUENCE [LARGE SCALE GENOMIC DNA]</scope>
    <source>
        <strain evidence="3">cv. AL8/78</strain>
    </source>
</reference>
<reference evidence="2" key="5">
    <citation type="journal article" date="2021" name="G3 (Bethesda)">
        <title>Aegilops tauschii genome assembly Aet v5.0 features greater sequence contiguity and improved annotation.</title>
        <authorList>
            <person name="Wang L."/>
            <person name="Zhu T."/>
            <person name="Rodriguez J.C."/>
            <person name="Deal K.R."/>
            <person name="Dubcovsky J."/>
            <person name="McGuire P.E."/>
            <person name="Lux T."/>
            <person name="Spannagl M."/>
            <person name="Mayer K.F.X."/>
            <person name="Baldrich P."/>
            <person name="Meyers B.C."/>
            <person name="Huo N."/>
            <person name="Gu Y.Q."/>
            <person name="Zhou H."/>
            <person name="Devos K.M."/>
            <person name="Bennetzen J.L."/>
            <person name="Unver T."/>
            <person name="Budak H."/>
            <person name="Gulick P.J."/>
            <person name="Galiba G."/>
            <person name="Kalapos B."/>
            <person name="Nelson D.R."/>
            <person name="Li P."/>
            <person name="You F.M."/>
            <person name="Luo M.C."/>
            <person name="Dvorak J."/>
        </authorList>
    </citation>
    <scope>NUCLEOTIDE SEQUENCE [LARGE SCALE GENOMIC DNA]</scope>
    <source>
        <strain evidence="2">cv. AL8/78</strain>
    </source>
</reference>
<feature type="chain" id="PRO_5019149412" description="Bifunctional inhibitor/plant lipid transfer protein/seed storage helical domain-containing protein" evidence="1">
    <location>
        <begin position="29"/>
        <end position="103"/>
    </location>
</feature>
<feature type="signal peptide" evidence="1">
    <location>
        <begin position="1"/>
        <end position="28"/>
    </location>
</feature>
<reference evidence="3" key="1">
    <citation type="journal article" date="2014" name="Science">
        <title>Ancient hybridizations among the ancestral genomes of bread wheat.</title>
        <authorList>
            <consortium name="International Wheat Genome Sequencing Consortium,"/>
            <person name="Marcussen T."/>
            <person name="Sandve S.R."/>
            <person name="Heier L."/>
            <person name="Spannagl M."/>
            <person name="Pfeifer M."/>
            <person name="Jakobsen K.S."/>
            <person name="Wulff B.B."/>
            <person name="Steuernagel B."/>
            <person name="Mayer K.F."/>
            <person name="Olsen O.A."/>
        </authorList>
    </citation>
    <scope>NUCLEOTIDE SEQUENCE [LARGE SCALE GENOMIC DNA]</scope>
    <source>
        <strain evidence="3">cv. AL8/78</strain>
    </source>
</reference>
<evidence type="ECO:0008006" key="4">
    <source>
        <dbReference type="Google" id="ProtNLM"/>
    </source>
</evidence>
<organism evidence="2 3">
    <name type="scientific">Aegilops tauschii subsp. strangulata</name>
    <name type="common">Goatgrass</name>
    <dbReference type="NCBI Taxonomy" id="200361"/>
    <lineage>
        <taxon>Eukaryota</taxon>
        <taxon>Viridiplantae</taxon>
        <taxon>Streptophyta</taxon>
        <taxon>Embryophyta</taxon>
        <taxon>Tracheophyta</taxon>
        <taxon>Spermatophyta</taxon>
        <taxon>Magnoliopsida</taxon>
        <taxon>Liliopsida</taxon>
        <taxon>Poales</taxon>
        <taxon>Poaceae</taxon>
        <taxon>BOP clade</taxon>
        <taxon>Pooideae</taxon>
        <taxon>Triticodae</taxon>
        <taxon>Triticeae</taxon>
        <taxon>Triticinae</taxon>
        <taxon>Aegilops</taxon>
    </lineage>
</organism>
<name>A0A453QBD3_AEGTS</name>
<keyword evidence="1" id="KW-0732">Signal</keyword>